<sequence>MSSTPRLPKYSQLHGNESYSEIEQPPRSGTIDKIRYAFGATALGLVAFGITLALLLSLSLLLVLILPRMLPNLSLSCDASSSSSPGHSGSLKAPSGYKAGTAQLCGKSPAEAEAAGCVFDLMTVSWLPLECYDGELTTKFMEEGPWNFYLSNSTRPEALPEERVQIPSLEAISRTTELMWTDRRFHVYHCIYGWKMMHRAIERGWKMESSLATYHHTEHCSDTLANTSVPLNAVITRVEISYPAC</sequence>
<protein>
    <recommendedName>
        <fullName evidence="5">Ig-like domain-containing protein</fullName>
    </recommendedName>
</protein>
<feature type="transmembrane region" description="Helical" evidence="2">
    <location>
        <begin position="36"/>
        <end position="66"/>
    </location>
</feature>
<dbReference type="OrthoDB" id="3501153at2759"/>
<dbReference type="Proteomes" id="UP000012338">
    <property type="component" value="Unassembled WGS sequence"/>
</dbReference>
<dbReference type="EMBL" id="KB733474">
    <property type="protein sequence ID" value="ENI00480.1"/>
    <property type="molecule type" value="Genomic_DNA"/>
</dbReference>
<evidence type="ECO:0000256" key="1">
    <source>
        <dbReference type="SAM" id="MobiDB-lite"/>
    </source>
</evidence>
<keyword evidence="2" id="KW-1133">Transmembrane helix</keyword>
<proteinExistence type="predicted"/>
<gene>
    <name evidence="3" type="ORF">COCC4DRAFT_150539</name>
</gene>
<reference evidence="3 4" key="1">
    <citation type="journal article" date="2012" name="PLoS Pathog.">
        <title>Diverse lifestyles and strategies of plant pathogenesis encoded in the genomes of eighteen Dothideomycetes fungi.</title>
        <authorList>
            <person name="Ohm R.A."/>
            <person name="Feau N."/>
            <person name="Henrissat B."/>
            <person name="Schoch C.L."/>
            <person name="Horwitz B.A."/>
            <person name="Barry K.W."/>
            <person name="Condon B.J."/>
            <person name="Copeland A.C."/>
            <person name="Dhillon B."/>
            <person name="Glaser F."/>
            <person name="Hesse C.N."/>
            <person name="Kosti I."/>
            <person name="LaButti K."/>
            <person name="Lindquist E.A."/>
            <person name="Lucas S."/>
            <person name="Salamov A.A."/>
            <person name="Bradshaw R.E."/>
            <person name="Ciuffetti L."/>
            <person name="Hamelin R.C."/>
            <person name="Kema G.H.J."/>
            <person name="Lawrence C."/>
            <person name="Scott J.A."/>
            <person name="Spatafora J.W."/>
            <person name="Turgeon B.G."/>
            <person name="de Wit P.J.G.M."/>
            <person name="Zhong S."/>
            <person name="Goodwin S.B."/>
            <person name="Grigoriev I.V."/>
        </authorList>
    </citation>
    <scope>NUCLEOTIDE SEQUENCE [LARGE SCALE GENOMIC DNA]</scope>
    <source>
        <strain evidence="4">C4 / ATCC 48331 / race T</strain>
    </source>
</reference>
<dbReference type="HOGENOM" id="CLU_066042_6_1_1"/>
<dbReference type="RefSeq" id="XP_014074389.1">
    <property type="nucleotide sequence ID" value="XM_014218914.1"/>
</dbReference>
<reference evidence="4" key="2">
    <citation type="journal article" date="2013" name="PLoS Genet.">
        <title>Comparative genome structure, secondary metabolite, and effector coding capacity across Cochliobolus pathogens.</title>
        <authorList>
            <person name="Condon B.J."/>
            <person name="Leng Y."/>
            <person name="Wu D."/>
            <person name="Bushley K.E."/>
            <person name="Ohm R.A."/>
            <person name="Otillar R."/>
            <person name="Martin J."/>
            <person name="Schackwitz W."/>
            <person name="Grimwood J."/>
            <person name="MohdZainudin N."/>
            <person name="Xue C."/>
            <person name="Wang R."/>
            <person name="Manning V.A."/>
            <person name="Dhillon B."/>
            <person name="Tu Z.J."/>
            <person name="Steffenson B.J."/>
            <person name="Salamov A."/>
            <person name="Sun H."/>
            <person name="Lowry S."/>
            <person name="LaButti K."/>
            <person name="Han J."/>
            <person name="Copeland A."/>
            <person name="Lindquist E."/>
            <person name="Barry K."/>
            <person name="Schmutz J."/>
            <person name="Baker S.E."/>
            <person name="Ciuffetti L.M."/>
            <person name="Grigoriev I.V."/>
            <person name="Zhong S."/>
            <person name="Turgeon B.G."/>
        </authorList>
    </citation>
    <scope>NUCLEOTIDE SEQUENCE [LARGE SCALE GENOMIC DNA]</scope>
    <source>
        <strain evidence="4">C4 / ATCC 48331 / race T</strain>
    </source>
</reference>
<evidence type="ECO:0000313" key="3">
    <source>
        <dbReference type="EMBL" id="ENI00480.1"/>
    </source>
</evidence>
<evidence type="ECO:0000256" key="2">
    <source>
        <dbReference type="SAM" id="Phobius"/>
    </source>
</evidence>
<keyword evidence="2" id="KW-0472">Membrane</keyword>
<name>N4WM94_COCH4</name>
<feature type="region of interest" description="Disordered" evidence="1">
    <location>
        <begin position="1"/>
        <end position="26"/>
    </location>
</feature>
<accession>N4WM94</accession>
<dbReference type="PANTHER" id="PTHR35896:SF3">
    <property type="entry name" value="MAJOR FACILITATOR SUPERFAMILY TRANSPORTER"/>
    <property type="match status" value="1"/>
</dbReference>
<keyword evidence="4" id="KW-1185">Reference proteome</keyword>
<dbReference type="GeneID" id="25838865"/>
<dbReference type="AlphaFoldDB" id="N4WM94"/>
<dbReference type="InterPro" id="IPR053008">
    <property type="entry name" value="Phomopsin_biosynth_assoc"/>
</dbReference>
<keyword evidence="2" id="KW-0812">Transmembrane</keyword>
<organism evidence="3 4">
    <name type="scientific">Cochliobolus heterostrophus (strain C4 / ATCC 48331 / race T)</name>
    <name type="common">Southern corn leaf blight fungus</name>
    <name type="synonym">Bipolaris maydis</name>
    <dbReference type="NCBI Taxonomy" id="665024"/>
    <lineage>
        <taxon>Eukaryota</taxon>
        <taxon>Fungi</taxon>
        <taxon>Dikarya</taxon>
        <taxon>Ascomycota</taxon>
        <taxon>Pezizomycotina</taxon>
        <taxon>Dothideomycetes</taxon>
        <taxon>Pleosporomycetidae</taxon>
        <taxon>Pleosporales</taxon>
        <taxon>Pleosporineae</taxon>
        <taxon>Pleosporaceae</taxon>
        <taxon>Bipolaris</taxon>
    </lineage>
</organism>
<evidence type="ECO:0000313" key="4">
    <source>
        <dbReference type="Proteomes" id="UP000012338"/>
    </source>
</evidence>
<evidence type="ECO:0008006" key="5">
    <source>
        <dbReference type="Google" id="ProtNLM"/>
    </source>
</evidence>
<dbReference type="PANTHER" id="PTHR35896">
    <property type="entry name" value="IG-LIKE DOMAIN-CONTAINING PROTEIN"/>
    <property type="match status" value="1"/>
</dbReference>